<dbReference type="InterPro" id="IPR029058">
    <property type="entry name" value="AB_hydrolase_fold"/>
</dbReference>
<dbReference type="Gene3D" id="2.130.10.120">
    <property type="entry name" value="Prolyl oligopeptidase, N-terminal domain"/>
    <property type="match status" value="1"/>
</dbReference>
<proteinExistence type="inferred from homology"/>
<dbReference type="InterPro" id="IPR002470">
    <property type="entry name" value="Peptidase_S9A"/>
</dbReference>
<comment type="similarity">
    <text evidence="2 7">Belongs to the peptidase S9A family.</text>
</comment>
<dbReference type="InterPro" id="IPR001375">
    <property type="entry name" value="Peptidase_S9_cat"/>
</dbReference>
<evidence type="ECO:0000256" key="5">
    <source>
        <dbReference type="ARBA" id="ARBA00022801"/>
    </source>
</evidence>
<dbReference type="GO" id="GO:0004252">
    <property type="term" value="F:serine-type endopeptidase activity"/>
    <property type="evidence" value="ECO:0007669"/>
    <property type="project" value="UniProtKB-UniRule"/>
</dbReference>
<dbReference type="SUPFAM" id="SSF50993">
    <property type="entry name" value="Peptidase/esterase 'gauge' domain"/>
    <property type="match status" value="1"/>
</dbReference>
<dbReference type="SUPFAM" id="SSF53474">
    <property type="entry name" value="alpha/beta-Hydrolases"/>
    <property type="match status" value="1"/>
</dbReference>
<protein>
    <recommendedName>
        <fullName evidence="7">Prolyl endopeptidase</fullName>
        <ecNumber evidence="7">3.4.21.-</ecNumber>
    </recommendedName>
</protein>
<evidence type="ECO:0000259" key="9">
    <source>
        <dbReference type="Pfam" id="PF02897"/>
    </source>
</evidence>
<gene>
    <name evidence="10" type="ORF">M413DRAFT_444548</name>
</gene>
<evidence type="ECO:0000256" key="1">
    <source>
        <dbReference type="ARBA" id="ARBA00001070"/>
    </source>
</evidence>
<dbReference type="InterPro" id="IPR002471">
    <property type="entry name" value="Pept_S9_AS"/>
</dbReference>
<dbReference type="InterPro" id="IPR023302">
    <property type="entry name" value="Pept_S9A_N"/>
</dbReference>
<dbReference type="GO" id="GO:0070012">
    <property type="term" value="F:oligopeptidase activity"/>
    <property type="evidence" value="ECO:0007669"/>
    <property type="project" value="TreeGrafter"/>
</dbReference>
<keyword evidence="5 7" id="KW-0378">Hydrolase</keyword>
<feature type="domain" description="Peptidase S9A N-terminal" evidence="9">
    <location>
        <begin position="12"/>
        <end position="443"/>
    </location>
</feature>
<dbReference type="FunFam" id="3.40.50.1820:FF:000005">
    <property type="entry name" value="Prolyl endopeptidase"/>
    <property type="match status" value="1"/>
</dbReference>
<dbReference type="EMBL" id="KN831777">
    <property type="protein sequence ID" value="KIM42927.1"/>
    <property type="molecule type" value="Genomic_DNA"/>
</dbReference>
<dbReference type="PANTHER" id="PTHR42881">
    <property type="entry name" value="PROLYL ENDOPEPTIDASE"/>
    <property type="match status" value="1"/>
</dbReference>
<dbReference type="Pfam" id="PF02897">
    <property type="entry name" value="Peptidase_S9_N"/>
    <property type="match status" value="1"/>
</dbReference>
<dbReference type="InterPro" id="IPR051167">
    <property type="entry name" value="Prolyl_oligopep/macrocyclase"/>
</dbReference>
<keyword evidence="6 7" id="KW-0720">Serine protease</keyword>
<evidence type="ECO:0000313" key="10">
    <source>
        <dbReference type="EMBL" id="KIM42927.1"/>
    </source>
</evidence>
<dbReference type="AlphaFoldDB" id="A0A0C2YPF2"/>
<evidence type="ECO:0000256" key="4">
    <source>
        <dbReference type="ARBA" id="ARBA00022670"/>
    </source>
</evidence>
<feature type="domain" description="Peptidase S9 prolyl oligopeptidase catalytic" evidence="8">
    <location>
        <begin position="539"/>
        <end position="753"/>
    </location>
</feature>
<reference evidence="10 11" key="1">
    <citation type="submission" date="2014-04" db="EMBL/GenBank/DDBJ databases">
        <authorList>
            <consortium name="DOE Joint Genome Institute"/>
            <person name="Kuo A."/>
            <person name="Gay G."/>
            <person name="Dore J."/>
            <person name="Kohler A."/>
            <person name="Nagy L.G."/>
            <person name="Floudas D."/>
            <person name="Copeland A."/>
            <person name="Barry K.W."/>
            <person name="Cichocki N."/>
            <person name="Veneault-Fourrey C."/>
            <person name="LaButti K."/>
            <person name="Lindquist E.A."/>
            <person name="Lipzen A."/>
            <person name="Lundell T."/>
            <person name="Morin E."/>
            <person name="Murat C."/>
            <person name="Sun H."/>
            <person name="Tunlid A."/>
            <person name="Henrissat B."/>
            <person name="Grigoriev I.V."/>
            <person name="Hibbett D.S."/>
            <person name="Martin F."/>
            <person name="Nordberg H.P."/>
            <person name="Cantor M.N."/>
            <person name="Hua S.X."/>
        </authorList>
    </citation>
    <scope>NUCLEOTIDE SEQUENCE [LARGE SCALE GENOMIC DNA]</scope>
    <source>
        <strain evidence="11">h7</strain>
    </source>
</reference>
<dbReference type="Pfam" id="PF00326">
    <property type="entry name" value="Peptidase_S9"/>
    <property type="match status" value="1"/>
</dbReference>
<reference evidence="11" key="2">
    <citation type="submission" date="2015-01" db="EMBL/GenBank/DDBJ databases">
        <title>Evolutionary Origins and Diversification of the Mycorrhizal Mutualists.</title>
        <authorList>
            <consortium name="DOE Joint Genome Institute"/>
            <consortium name="Mycorrhizal Genomics Consortium"/>
            <person name="Kohler A."/>
            <person name="Kuo A."/>
            <person name="Nagy L.G."/>
            <person name="Floudas D."/>
            <person name="Copeland A."/>
            <person name="Barry K.W."/>
            <person name="Cichocki N."/>
            <person name="Veneault-Fourrey C."/>
            <person name="LaButti K."/>
            <person name="Lindquist E.A."/>
            <person name="Lipzen A."/>
            <person name="Lundell T."/>
            <person name="Morin E."/>
            <person name="Murat C."/>
            <person name="Riley R."/>
            <person name="Ohm R."/>
            <person name="Sun H."/>
            <person name="Tunlid A."/>
            <person name="Henrissat B."/>
            <person name="Grigoriev I.V."/>
            <person name="Hibbett D.S."/>
            <person name="Martin F."/>
        </authorList>
    </citation>
    <scope>NUCLEOTIDE SEQUENCE [LARGE SCALE GENOMIC DNA]</scope>
    <source>
        <strain evidence="11">h7</strain>
    </source>
</reference>
<comment type="subunit">
    <text evidence="3">Monomer.</text>
</comment>
<dbReference type="PANTHER" id="PTHR42881:SF2">
    <property type="entry name" value="PROLYL ENDOPEPTIDASE"/>
    <property type="match status" value="1"/>
</dbReference>
<dbReference type="OrthoDB" id="248387at2759"/>
<sequence length="765" mass="86739">MSSTPWTPNSYPPARRSDHIEVFKSASAGDVRVPDPYQWLEEYTDETDKWTSAQEAFTRSYLDKNPDLSRLEAAFRSSNDYAKFYAPSLRDDNRWYWFYNSGLEGQTPLYRSKDSTLPDISNSEKGGGDIFFDPNALSEDGTASLATYAFSKCGKYFAYGISLSGSDFVTVYVRHLDSPLTKGVDLKNDTGRLPEEIKFVKFSSIIWTPDSKGFFYQRYPDTSDAGKTNGTIATDGDLDAMIYYHRIGTPQSEDVLIYQDKLNRDWMFSVEVTEDGKYLCLYLMKDSSRQNLLWITDLEPGKIGSDMQWKKVFNEWGAEFDIITNKGSLFYIRTNKSAPQYKVITVDIAKDHQIKELIPENEATLTSISCFNNDYFGVVYKRNVKDEIYIYSQEGKELERLCKDFVGYAYLTGREKRSTFFVTMIGFTSPGTVGRYDFTAPEGQRWSIYQRPKSTDSIWKISKRNRSVQILVLFLSSVHSFLIYMVLALSRLQDWYESKDGTRVPMFIVRHKSTKFDGTAPALQYGYGGFSISMDPFFSSTILTFLQKYGAIFALPNIRGGGEFGEAWHKAGANEKKENCFDDFIAATEYLVKNKYAHPKKVTINGGSNGGLLVSACINRAPEGTFGCALAEVGVHDLLKFHRFTIGKAWTSDYGNPDDPKDFDYIFPISPLHNIPKNKVLPPYMLLTADHDDRVVPMHSFKLAAELQHSLPSNPNPLLLRVDKKAGHGAGKSMQQKIKEHADKWGFVAQSLGLVWRDQAGDSHL</sequence>
<evidence type="ECO:0000256" key="6">
    <source>
        <dbReference type="ARBA" id="ARBA00022825"/>
    </source>
</evidence>
<accession>A0A0C2YPF2</accession>
<evidence type="ECO:0000256" key="2">
    <source>
        <dbReference type="ARBA" id="ARBA00005228"/>
    </source>
</evidence>
<name>A0A0C2YPF2_HEBCY</name>
<organism evidence="10 11">
    <name type="scientific">Hebeloma cylindrosporum</name>
    <dbReference type="NCBI Taxonomy" id="76867"/>
    <lineage>
        <taxon>Eukaryota</taxon>
        <taxon>Fungi</taxon>
        <taxon>Dikarya</taxon>
        <taxon>Basidiomycota</taxon>
        <taxon>Agaricomycotina</taxon>
        <taxon>Agaricomycetes</taxon>
        <taxon>Agaricomycetidae</taxon>
        <taxon>Agaricales</taxon>
        <taxon>Agaricineae</taxon>
        <taxon>Hymenogastraceae</taxon>
        <taxon>Hebeloma</taxon>
    </lineage>
</organism>
<evidence type="ECO:0000256" key="3">
    <source>
        <dbReference type="ARBA" id="ARBA00011245"/>
    </source>
</evidence>
<dbReference type="Gene3D" id="3.40.50.1820">
    <property type="entry name" value="alpha/beta hydrolase"/>
    <property type="match status" value="1"/>
</dbReference>
<evidence type="ECO:0000259" key="8">
    <source>
        <dbReference type="Pfam" id="PF00326"/>
    </source>
</evidence>
<keyword evidence="4 7" id="KW-0645">Protease</keyword>
<dbReference type="HOGENOM" id="CLU_011290_1_1_1"/>
<dbReference type="Proteomes" id="UP000053424">
    <property type="component" value="Unassembled WGS sequence"/>
</dbReference>
<comment type="catalytic activity">
    <reaction evidence="1">
        <text>Hydrolysis of Pro-|-Xaa &gt;&gt; Ala-|-Xaa in oligopeptides.</text>
        <dbReference type="EC" id="3.4.21.26"/>
    </reaction>
</comment>
<evidence type="ECO:0000256" key="7">
    <source>
        <dbReference type="RuleBase" id="RU368024"/>
    </source>
</evidence>
<keyword evidence="11" id="KW-1185">Reference proteome</keyword>
<dbReference type="PRINTS" id="PR00862">
    <property type="entry name" value="PROLIGOPTASE"/>
</dbReference>
<evidence type="ECO:0000313" key="11">
    <source>
        <dbReference type="Proteomes" id="UP000053424"/>
    </source>
</evidence>
<dbReference type="EC" id="3.4.21.-" evidence="7"/>
<dbReference type="GO" id="GO:0006508">
    <property type="term" value="P:proteolysis"/>
    <property type="evidence" value="ECO:0007669"/>
    <property type="project" value="UniProtKB-KW"/>
</dbReference>
<dbReference type="PROSITE" id="PS00708">
    <property type="entry name" value="PRO_ENDOPEP_SER"/>
    <property type="match status" value="1"/>
</dbReference>
<dbReference type="GO" id="GO:0005829">
    <property type="term" value="C:cytosol"/>
    <property type="evidence" value="ECO:0007669"/>
    <property type="project" value="TreeGrafter"/>
</dbReference>